<reference evidence="2" key="1">
    <citation type="submission" date="2016-09" db="EMBL/GenBank/DDBJ databases">
        <authorList>
            <person name="Lysoe E."/>
        </authorList>
    </citation>
    <scope>NUCLEOTIDE SEQUENCE [LARGE SCALE GENOMIC DNA]</scope>
    <source>
        <strain evidence="2">LJ96T</strain>
    </source>
</reference>
<protein>
    <recommendedName>
        <fullName evidence="3">Type II secretion system protein GspG C-terminal domain-containing protein</fullName>
    </recommendedName>
</protein>
<sequence>MLAAVVAGLSLLGSPEHQRAVRLDDQRVSNLRTLSTLIGIELDRKKTLPSSLASLDMGGNASRDPVTGVPYRYEVIGKNAFRLCATFDAASEDEGRTPRAANAWVHAAGHQCFTRSGESDHYVEYADP</sequence>
<evidence type="ECO:0000313" key="1">
    <source>
        <dbReference type="EMBL" id="APG05004.1"/>
    </source>
</evidence>
<organism evidence="1 2">
    <name type="scientific">Luteibacter rhizovicinus DSM 16549</name>
    <dbReference type="NCBI Taxonomy" id="1440763"/>
    <lineage>
        <taxon>Bacteria</taxon>
        <taxon>Pseudomonadati</taxon>
        <taxon>Pseudomonadota</taxon>
        <taxon>Gammaproteobacteria</taxon>
        <taxon>Lysobacterales</taxon>
        <taxon>Rhodanobacteraceae</taxon>
        <taxon>Luteibacter</taxon>
    </lineage>
</organism>
<evidence type="ECO:0000313" key="2">
    <source>
        <dbReference type="Proteomes" id="UP000182987"/>
    </source>
</evidence>
<evidence type="ECO:0008006" key="3">
    <source>
        <dbReference type="Google" id="ProtNLM"/>
    </source>
</evidence>
<dbReference type="Proteomes" id="UP000182987">
    <property type="component" value="Chromosome"/>
</dbReference>
<dbReference type="KEGG" id="lrz:BJI69_14610"/>
<name>A0A1L3EVE1_9GAMM</name>
<dbReference type="STRING" id="1440763.BJI69_14610"/>
<keyword evidence="2" id="KW-1185">Reference proteome</keyword>
<proteinExistence type="predicted"/>
<gene>
    <name evidence="1" type="ORF">BJI69_14610</name>
</gene>
<accession>A0A1L3EVE1</accession>
<dbReference type="AlphaFoldDB" id="A0A1L3EVE1"/>
<dbReference type="EMBL" id="CP017480">
    <property type="protein sequence ID" value="APG05004.1"/>
    <property type="molecule type" value="Genomic_DNA"/>
</dbReference>